<accession>J9DAR8</accession>
<organism evidence="1 2">
    <name type="scientific">Edhazardia aedis (strain USNM 41457)</name>
    <name type="common">Microsporidian parasite</name>
    <dbReference type="NCBI Taxonomy" id="1003232"/>
    <lineage>
        <taxon>Eukaryota</taxon>
        <taxon>Fungi</taxon>
        <taxon>Fungi incertae sedis</taxon>
        <taxon>Microsporidia</taxon>
        <taxon>Edhazardia</taxon>
    </lineage>
</organism>
<gene>
    <name evidence="1" type="ORF">EDEG_01218</name>
</gene>
<evidence type="ECO:0000313" key="2">
    <source>
        <dbReference type="Proteomes" id="UP000003163"/>
    </source>
</evidence>
<dbReference type="InParanoid" id="J9DAR8"/>
<proteinExistence type="predicted"/>
<protein>
    <submittedName>
        <fullName evidence="1">Uncharacterized protein</fullName>
    </submittedName>
</protein>
<dbReference type="HOGENOM" id="CLU_912238_0_0_1"/>
<dbReference type="VEuPathDB" id="MicrosporidiaDB:EDEG_01218"/>
<dbReference type="Proteomes" id="UP000003163">
    <property type="component" value="Unassembled WGS sequence"/>
</dbReference>
<reference evidence="2" key="2">
    <citation type="submission" date="2015-07" db="EMBL/GenBank/DDBJ databases">
        <title>Contrasting host-pathogen interactions and genome evolution in two generalist and specialist microsporidian pathogens of mosquitoes.</title>
        <authorList>
            <consortium name="The Broad Institute Genomics Platform"/>
            <consortium name="The Broad Institute Genome Sequencing Center for Infectious Disease"/>
            <person name="Cuomo C.A."/>
            <person name="Sanscrainte N.D."/>
            <person name="Goldberg J.M."/>
            <person name="Heiman D."/>
            <person name="Young S."/>
            <person name="Zeng Q."/>
            <person name="Becnel J.J."/>
            <person name="Birren B.W."/>
        </authorList>
    </citation>
    <scope>NUCLEOTIDE SEQUENCE [LARGE SCALE GENOMIC DNA]</scope>
    <source>
        <strain evidence="2">USNM 41457</strain>
    </source>
</reference>
<dbReference type="EMBL" id="AFBI03000017">
    <property type="protein sequence ID" value="EJW04569.1"/>
    <property type="molecule type" value="Genomic_DNA"/>
</dbReference>
<keyword evidence="2" id="KW-1185">Reference proteome</keyword>
<evidence type="ECO:0000313" key="1">
    <source>
        <dbReference type="EMBL" id="EJW04569.1"/>
    </source>
</evidence>
<reference evidence="1 2" key="1">
    <citation type="submission" date="2011-08" db="EMBL/GenBank/DDBJ databases">
        <authorList>
            <person name="Liu Z.J."/>
            <person name="Shi F.L."/>
            <person name="Lu J.Q."/>
            <person name="Li M."/>
            <person name="Wang Z.L."/>
        </authorList>
    </citation>
    <scope>NUCLEOTIDE SEQUENCE [LARGE SCALE GENOMIC DNA]</scope>
    <source>
        <strain evidence="1 2">USNM 41457</strain>
    </source>
</reference>
<sequence>MRENEFEKLVYVPLLHKKDITTRNLQLSVTIAIKDIKGMRTKDFFHKVCAKNFCNFLCFDADSIKSKDYDTVFRNIEVCRPVFVLFSSAFLCDSDLMHSINVYRERNIADNSKYGVIFAFSCTTNDSIKKLKQICDIDDVYEVSALNKAERSSILTDIVASVPNELSKIQIEDISDTLMDKTIEDIEKIVSKTYQHKIYNRQKQILSGNCDFKNTSFCSGNSAFKNHEKKIIKESNKTCNKDDTSNNFQKFNSNPENAEIKVHGKHDLINEVHKDFNANVDKEDYYSNFFKHKNQFGNITKIIFR</sequence>
<comment type="caution">
    <text evidence="1">The sequence shown here is derived from an EMBL/GenBank/DDBJ whole genome shotgun (WGS) entry which is preliminary data.</text>
</comment>
<name>J9DAR8_EDHAE</name>
<dbReference type="AlphaFoldDB" id="J9DAR8"/>